<dbReference type="EMBL" id="AXCZ01000094">
    <property type="protein sequence ID" value="KGM12493.1"/>
    <property type="molecule type" value="Genomic_DNA"/>
</dbReference>
<dbReference type="Pfam" id="PF13489">
    <property type="entry name" value="Methyltransf_23"/>
    <property type="match status" value="1"/>
</dbReference>
<organism evidence="9 10">
    <name type="scientific">Cellulomonas bogoriensis 69B4 = DSM 16987</name>
    <dbReference type="NCBI Taxonomy" id="1386082"/>
    <lineage>
        <taxon>Bacteria</taxon>
        <taxon>Bacillati</taxon>
        <taxon>Actinomycetota</taxon>
        <taxon>Actinomycetes</taxon>
        <taxon>Micrococcales</taxon>
        <taxon>Cellulomonadaceae</taxon>
        <taxon>Cellulomonas</taxon>
    </lineage>
</organism>
<keyword evidence="4" id="KW-0949">S-adenosyl-L-methionine</keyword>
<evidence type="ECO:0000256" key="7">
    <source>
        <dbReference type="SAM" id="Phobius"/>
    </source>
</evidence>
<dbReference type="RefSeq" id="WP_035060699.1">
    <property type="nucleotide sequence ID" value="NZ_AXCZ01000094.1"/>
</dbReference>
<evidence type="ECO:0000313" key="10">
    <source>
        <dbReference type="Proteomes" id="UP000054314"/>
    </source>
</evidence>
<name>A0A0A0BVQ8_9CELL</name>
<evidence type="ECO:0000256" key="2">
    <source>
        <dbReference type="ARBA" id="ARBA00022630"/>
    </source>
</evidence>
<dbReference type="CDD" id="cd02440">
    <property type="entry name" value="AdoMet_MTases"/>
    <property type="match status" value="1"/>
</dbReference>
<keyword evidence="2" id="KW-0285">Flavoprotein</keyword>
<feature type="transmembrane region" description="Helical" evidence="7">
    <location>
        <begin position="6"/>
        <end position="24"/>
    </location>
</feature>
<evidence type="ECO:0000313" key="9">
    <source>
        <dbReference type="EMBL" id="KGM12493.1"/>
    </source>
</evidence>
<dbReference type="InterPro" id="IPR029063">
    <property type="entry name" value="SAM-dependent_MTases_sf"/>
</dbReference>
<evidence type="ECO:0000256" key="3">
    <source>
        <dbReference type="ARBA" id="ARBA00022679"/>
    </source>
</evidence>
<keyword evidence="3 9" id="KW-0808">Transferase</keyword>
<dbReference type="PROSITE" id="PS51585">
    <property type="entry name" value="SAM_MT_TPMT"/>
    <property type="match status" value="1"/>
</dbReference>
<dbReference type="SUPFAM" id="SSF53335">
    <property type="entry name" value="S-adenosyl-L-methionine-dependent methyltransferases"/>
    <property type="match status" value="1"/>
</dbReference>
<dbReference type="InterPro" id="IPR036188">
    <property type="entry name" value="FAD/NAD-bd_sf"/>
</dbReference>
<dbReference type="PRINTS" id="PR00368">
    <property type="entry name" value="FADPNR"/>
</dbReference>
<keyword evidence="7" id="KW-1133">Transmembrane helix</keyword>
<keyword evidence="7" id="KW-0472">Membrane</keyword>
<dbReference type="SUPFAM" id="SSF51905">
    <property type="entry name" value="FAD/NAD(P)-binding domain"/>
    <property type="match status" value="1"/>
</dbReference>
<keyword evidence="7" id="KW-0812">Transmembrane</keyword>
<feature type="domain" description="FAD/NAD(P)-binding" evidence="8">
    <location>
        <begin position="6"/>
        <end position="283"/>
    </location>
</feature>
<keyword evidence="10" id="KW-1185">Reference proteome</keyword>
<dbReference type="OrthoDB" id="9786503at2"/>
<evidence type="ECO:0000256" key="5">
    <source>
        <dbReference type="ARBA" id="ARBA00023002"/>
    </source>
</evidence>
<dbReference type="InterPro" id="IPR008854">
    <property type="entry name" value="TPMT"/>
</dbReference>
<dbReference type="InterPro" id="IPR023753">
    <property type="entry name" value="FAD/NAD-binding_dom"/>
</dbReference>
<gene>
    <name evidence="9" type="ORF">N869_14610</name>
</gene>
<feature type="non-terminal residue" evidence="9">
    <location>
        <position position="382"/>
    </location>
</feature>
<protein>
    <submittedName>
        <fullName evidence="9">Methyltransferase type 12</fullName>
    </submittedName>
</protein>
<dbReference type="Gene3D" id="3.50.50.60">
    <property type="entry name" value="FAD/NAD(P)-binding domain"/>
    <property type="match status" value="2"/>
</dbReference>
<evidence type="ECO:0000259" key="8">
    <source>
        <dbReference type="Pfam" id="PF07992"/>
    </source>
</evidence>
<dbReference type="GO" id="GO:0008757">
    <property type="term" value="F:S-adenosylmethionine-dependent methyltransferase activity"/>
    <property type="evidence" value="ECO:0007669"/>
    <property type="project" value="InterPro"/>
</dbReference>
<reference evidence="9 10" key="1">
    <citation type="submission" date="2013-08" db="EMBL/GenBank/DDBJ databases">
        <title>Genome sequencing of Cellulomonas bogoriensis 69B4.</title>
        <authorList>
            <person name="Chen F."/>
            <person name="Li Y."/>
            <person name="Wang G."/>
        </authorList>
    </citation>
    <scope>NUCLEOTIDE SEQUENCE [LARGE SCALE GENOMIC DNA]</scope>
    <source>
        <strain evidence="9 10">69B4</strain>
    </source>
</reference>
<dbReference type="Proteomes" id="UP000054314">
    <property type="component" value="Unassembled WGS sequence"/>
</dbReference>
<comment type="catalytic activity">
    <reaction evidence="6">
        <text>[thioredoxin]-dithiol + NADP(+) = [thioredoxin]-disulfide + NADPH + H(+)</text>
        <dbReference type="Rhea" id="RHEA:20345"/>
        <dbReference type="Rhea" id="RHEA-COMP:10698"/>
        <dbReference type="Rhea" id="RHEA-COMP:10700"/>
        <dbReference type="ChEBI" id="CHEBI:15378"/>
        <dbReference type="ChEBI" id="CHEBI:29950"/>
        <dbReference type="ChEBI" id="CHEBI:50058"/>
        <dbReference type="ChEBI" id="CHEBI:57783"/>
        <dbReference type="ChEBI" id="CHEBI:58349"/>
        <dbReference type="EC" id="1.8.1.9"/>
    </reaction>
</comment>
<comment type="caution">
    <text evidence="9">The sequence shown here is derived from an EMBL/GenBank/DDBJ whole genome shotgun (WGS) entry which is preliminary data.</text>
</comment>
<evidence type="ECO:0000256" key="1">
    <source>
        <dbReference type="ARBA" id="ARBA00022603"/>
    </source>
</evidence>
<keyword evidence="5" id="KW-0560">Oxidoreductase</keyword>
<dbReference type="GO" id="GO:0032259">
    <property type="term" value="P:methylation"/>
    <property type="evidence" value="ECO:0007669"/>
    <property type="project" value="UniProtKB-KW"/>
</dbReference>
<dbReference type="InterPro" id="IPR050097">
    <property type="entry name" value="Ferredoxin-NADP_redctase_2"/>
</dbReference>
<sequence>MENTWDVIVIGGGAAGLGAALMLGRARRRTLVVDAGSPRNRFAAHMHGVLGHEGTDPAELLERGRREVAGYGVQVRPGTVERVDATDRDVRLTLTGGDVVTARAVVVATGITDELPDVPGLAERWGSQVLHCPYCHGWEVRDRRLGVLTTSPMSLHQAELVRQWSDTVTVFTSALGAVDTHTRQRLQARGLQLVDSPPVAVTDGEDGALAVRTEDGDVVHLDAIFTAGTPRTHDGFLAHLGLERTDSPVGSVLAVDPAGRTSHPRIWAAGNVVTPMGNVPMSLSAGSTTGAFVNAVLVGEDFDQALIRTDPAAFWEDRYAGSGRVWSGEPNATLVDVVAGLTPGRALDLGCGEGGDAIWLARHGWDATGIDISPTAVARATE</sequence>
<dbReference type="Gene3D" id="3.40.50.150">
    <property type="entry name" value="Vaccinia Virus protein VP39"/>
    <property type="match status" value="1"/>
</dbReference>
<dbReference type="Pfam" id="PF07992">
    <property type="entry name" value="Pyr_redox_2"/>
    <property type="match status" value="1"/>
</dbReference>
<proteinExistence type="predicted"/>
<evidence type="ECO:0000256" key="4">
    <source>
        <dbReference type="ARBA" id="ARBA00022691"/>
    </source>
</evidence>
<keyword evidence="1 9" id="KW-0489">Methyltransferase</keyword>
<dbReference type="AlphaFoldDB" id="A0A0A0BVQ8"/>
<evidence type="ECO:0000256" key="6">
    <source>
        <dbReference type="ARBA" id="ARBA00048132"/>
    </source>
</evidence>
<dbReference type="PRINTS" id="PR00469">
    <property type="entry name" value="PNDRDTASEII"/>
</dbReference>
<dbReference type="GO" id="GO:0004791">
    <property type="term" value="F:thioredoxin-disulfide reductase (NADPH) activity"/>
    <property type="evidence" value="ECO:0007669"/>
    <property type="project" value="UniProtKB-EC"/>
</dbReference>
<accession>A0A0A0BVQ8</accession>
<dbReference type="PANTHER" id="PTHR48105">
    <property type="entry name" value="THIOREDOXIN REDUCTASE 1-RELATED-RELATED"/>
    <property type="match status" value="1"/>
</dbReference>